<evidence type="ECO:0000256" key="8">
    <source>
        <dbReference type="ARBA" id="ARBA00023136"/>
    </source>
</evidence>
<dbReference type="PANTHER" id="PTHR43823:SF3">
    <property type="entry name" value="MULTIDRUG EXPORT PROTEIN MEPA"/>
    <property type="match status" value="1"/>
</dbReference>
<name>A0A0M6WT20_9FIRM</name>
<dbReference type="CDD" id="cd13143">
    <property type="entry name" value="MATE_MepA_like"/>
    <property type="match status" value="1"/>
</dbReference>
<reference evidence="12" key="1">
    <citation type="submission" date="2015-05" db="EMBL/GenBank/DDBJ databases">
        <authorList>
            <consortium name="Pathogen Informatics"/>
        </authorList>
    </citation>
    <scope>NUCLEOTIDE SEQUENCE [LARGE SCALE GENOMIC DNA]</scope>
    <source>
        <strain evidence="12">L1-83</strain>
    </source>
</reference>
<feature type="transmembrane region" description="Helical" evidence="10">
    <location>
        <begin position="59"/>
        <end position="84"/>
    </location>
</feature>
<dbReference type="GO" id="GO:0015297">
    <property type="term" value="F:antiporter activity"/>
    <property type="evidence" value="ECO:0007669"/>
    <property type="project" value="InterPro"/>
</dbReference>
<keyword evidence="12" id="KW-1185">Reference proteome</keyword>
<evidence type="ECO:0000256" key="9">
    <source>
        <dbReference type="ARBA" id="ARBA00023251"/>
    </source>
</evidence>
<evidence type="ECO:0000313" key="11">
    <source>
        <dbReference type="EMBL" id="CRL40706.1"/>
    </source>
</evidence>
<feature type="transmembrane region" description="Helical" evidence="10">
    <location>
        <begin position="172"/>
        <end position="192"/>
    </location>
</feature>
<proteinExistence type="inferred from homology"/>
<feature type="transmembrane region" description="Helical" evidence="10">
    <location>
        <begin position="140"/>
        <end position="160"/>
    </location>
</feature>
<evidence type="ECO:0000256" key="3">
    <source>
        <dbReference type="ARBA" id="ARBA00022106"/>
    </source>
</evidence>
<accession>A0A0M6WT20</accession>
<comment type="similarity">
    <text evidence="2">Belongs to the multi antimicrobial extrusion (MATE) (TC 2.A.66.1) family. MepA subfamily.</text>
</comment>
<keyword evidence="7 10" id="KW-1133">Transmembrane helix</keyword>
<evidence type="ECO:0000256" key="2">
    <source>
        <dbReference type="ARBA" id="ARBA00008417"/>
    </source>
</evidence>
<evidence type="ECO:0000256" key="1">
    <source>
        <dbReference type="ARBA" id="ARBA00004651"/>
    </source>
</evidence>
<dbReference type="InterPro" id="IPR002528">
    <property type="entry name" value="MATE_fam"/>
</dbReference>
<evidence type="ECO:0000256" key="6">
    <source>
        <dbReference type="ARBA" id="ARBA00022692"/>
    </source>
</evidence>
<protein>
    <recommendedName>
        <fullName evidence="3">Multidrug export protein MepA</fullName>
    </recommendedName>
</protein>
<dbReference type="Proteomes" id="UP000049828">
    <property type="component" value="Unassembled WGS sequence"/>
</dbReference>
<dbReference type="GO" id="GO:0042910">
    <property type="term" value="F:xenobiotic transmembrane transporter activity"/>
    <property type="evidence" value="ECO:0007669"/>
    <property type="project" value="InterPro"/>
</dbReference>
<dbReference type="OrthoDB" id="9811110at2"/>
<evidence type="ECO:0000256" key="5">
    <source>
        <dbReference type="ARBA" id="ARBA00022475"/>
    </source>
</evidence>
<evidence type="ECO:0000256" key="4">
    <source>
        <dbReference type="ARBA" id="ARBA00022448"/>
    </source>
</evidence>
<dbReference type="PIRSF" id="PIRSF006603">
    <property type="entry name" value="DinF"/>
    <property type="match status" value="1"/>
</dbReference>
<keyword evidence="8 10" id="KW-0472">Membrane</keyword>
<dbReference type="GO" id="GO:0046677">
    <property type="term" value="P:response to antibiotic"/>
    <property type="evidence" value="ECO:0007669"/>
    <property type="project" value="UniProtKB-KW"/>
</dbReference>
<keyword evidence="6 10" id="KW-0812">Transmembrane</keyword>
<sequence>MTQKKQMTNPLGTDRISTLVARFAVPSIIAMLVSAVYNIADQLFIGNAVGTLGNAATNIAFPLSMLCASLALLFGIGGASSFNLHMGAGRKEEAPYYIGNSITMLLSLGFLLLLITELFLNPLLVLFGSPADVLPLAEQYVRVTAVGFPFLILTIGSGHLIRADGNPKMAMFVTVSGAVINIVLDALFVFGFQWGMYGAAWATVIGQIISAAIAIRYLMHYHTVTLEKQHFIPSGKVLAQICSLGMSSGINQIAMMIVQIVMNNLLKHYGAQSVYGESIPIACAGIVMKVNQLYFSIIIGLAQGSQPIESFNYGAKQYKRVKDAFLLAASVGAVVSIISFLLFQLFPRQILGLFGSGSEEYFEFGVNYFRAFLFFTWLNFLQPISSMFFSSIGKAYKGTFLSLTRQILFLLPLIVALPHFFGIMGVLYAGPIADLLSFAVGLSMVIVEFKHINKLEAELA</sequence>
<dbReference type="STRING" id="360807.ERS852392_00943"/>
<dbReference type="Pfam" id="PF01554">
    <property type="entry name" value="MatE"/>
    <property type="match status" value="2"/>
</dbReference>
<feature type="transmembrane region" description="Helical" evidence="10">
    <location>
        <begin position="20"/>
        <end position="39"/>
    </location>
</feature>
<dbReference type="InterPro" id="IPR051327">
    <property type="entry name" value="MATE_MepA_subfamily"/>
</dbReference>
<feature type="transmembrane region" description="Helical" evidence="10">
    <location>
        <begin position="324"/>
        <end position="346"/>
    </location>
</feature>
<dbReference type="EMBL" id="CVRS01000084">
    <property type="protein sequence ID" value="CRL40706.1"/>
    <property type="molecule type" value="Genomic_DNA"/>
</dbReference>
<dbReference type="RefSeq" id="WP_055039993.1">
    <property type="nucleotide sequence ID" value="NZ_CVRS01000084.1"/>
</dbReference>
<keyword evidence="4" id="KW-0813">Transport</keyword>
<comment type="subcellular location">
    <subcellularLocation>
        <location evidence="1">Cell membrane</location>
        <topology evidence="1">Multi-pass membrane protein</topology>
    </subcellularLocation>
</comment>
<organism evidence="11 12">
    <name type="scientific">Roseburia inulinivorans</name>
    <dbReference type="NCBI Taxonomy" id="360807"/>
    <lineage>
        <taxon>Bacteria</taxon>
        <taxon>Bacillati</taxon>
        <taxon>Bacillota</taxon>
        <taxon>Clostridia</taxon>
        <taxon>Lachnospirales</taxon>
        <taxon>Lachnospiraceae</taxon>
        <taxon>Roseburia</taxon>
    </lineage>
</organism>
<dbReference type="InterPro" id="IPR045070">
    <property type="entry name" value="MATE_MepA-like"/>
</dbReference>
<evidence type="ECO:0000313" key="12">
    <source>
        <dbReference type="Proteomes" id="UP000049828"/>
    </source>
</evidence>
<dbReference type="GO" id="GO:0005886">
    <property type="term" value="C:plasma membrane"/>
    <property type="evidence" value="ECO:0007669"/>
    <property type="project" value="UniProtKB-SubCell"/>
</dbReference>
<dbReference type="InterPro" id="IPR048279">
    <property type="entry name" value="MdtK-like"/>
</dbReference>
<evidence type="ECO:0000256" key="10">
    <source>
        <dbReference type="SAM" id="Phobius"/>
    </source>
</evidence>
<keyword evidence="9" id="KW-0046">Antibiotic resistance</keyword>
<feature type="transmembrane region" description="Helical" evidence="10">
    <location>
        <begin position="198"/>
        <end position="218"/>
    </location>
</feature>
<gene>
    <name evidence="11" type="ORF">RIL183_27181</name>
</gene>
<feature type="transmembrane region" description="Helical" evidence="10">
    <location>
        <begin position="366"/>
        <end position="386"/>
    </location>
</feature>
<dbReference type="AlphaFoldDB" id="A0A0M6WT20"/>
<keyword evidence="5" id="KW-1003">Cell membrane</keyword>
<feature type="transmembrane region" description="Helical" evidence="10">
    <location>
        <begin position="96"/>
        <end position="120"/>
    </location>
</feature>
<feature type="transmembrane region" description="Helical" evidence="10">
    <location>
        <begin position="407"/>
        <end position="429"/>
    </location>
</feature>
<dbReference type="PANTHER" id="PTHR43823">
    <property type="entry name" value="SPORULATION PROTEIN YKVU"/>
    <property type="match status" value="1"/>
</dbReference>
<evidence type="ECO:0000256" key="7">
    <source>
        <dbReference type="ARBA" id="ARBA00022989"/>
    </source>
</evidence>